<evidence type="ECO:0000256" key="2">
    <source>
        <dbReference type="ARBA" id="ARBA00023125"/>
    </source>
</evidence>
<name>A0A0K8VBQ8_BACLA</name>
<keyword evidence="4 5" id="KW-0539">Nucleus</keyword>
<sequence>MEPSYDHEQPHHLLTNYNHKKYQPFMSRLPEYSLAHDLQEQNIVIASSDSYSVRHDSEHSSPSLHSPAIHQSQYETEIIDRNLPQSEASTAYTSPFLANTSPLLNSNLPLLTNNQVMLNKFLSHPNMLTVNVPVHETEDCTTGTETPVWNYTDYKDDICSVNCSYLERQQKVNDAKFRTGVSAAKCAKETRIRRPMNAFMVWAKIERKKLADENPDLHNADLSKMLGKKWRSLTPQDRRPYVEEAERLRVIHMTEYPNYKYRPRRKKQSKIRAVQPSAKEQNSSSNQVATANKPNAGAQKMTNSPAVSQPYNQFNEENSTTRFQAHPTNCSNQTIYDQKLRSNYSPSATAECCSNSDTIERMDSINCQSTICNNEPIATKLQKSNPKGGNHLAGNKATKPNRNQSANAQNSEKDVVKVPRYGKMETKPQQSSYVSYPLTPTPKAVITTRGMYVTCNSRGLLDHGYTVKGTFYPPVSGSDNPSICNTNSGHSLSNCEVATAFTTSTESTLSTNCGPSYQSIYSHDTSSTAGTLHQTIANTADSFATLPSTYAPNMHFDEFARYSGGVENDFTHVICDNGMEHGKADGDMKFTKYPDTNHNYDDFEAYNNSLVIPAVASNYYTQLPYTLAASSACTPPASLAFPLQLALPLQQPTTSVYAPHHHHHHSHHPHHPQQVHSQQLQNGYPSYNHFVSTTNSTGTVLPTSTSLMSISEQNSVIDAMATPMQQSPIAPYTRNAAGSAATFVNADRIFDARKDDEISNILAGVRKTCYSN</sequence>
<evidence type="ECO:0000256" key="6">
    <source>
        <dbReference type="SAM" id="MobiDB-lite"/>
    </source>
</evidence>
<feature type="region of interest" description="Disordered" evidence="6">
    <location>
        <begin position="381"/>
        <end position="416"/>
    </location>
</feature>
<gene>
    <name evidence="8" type="primary">Sox15</name>
    <name evidence="8" type="ORF">c0_g1_i2</name>
</gene>
<evidence type="ECO:0000256" key="1">
    <source>
        <dbReference type="ARBA" id="ARBA00023015"/>
    </source>
</evidence>
<dbReference type="InterPro" id="IPR009071">
    <property type="entry name" value="HMG_box_dom"/>
</dbReference>
<feature type="compositionally biased region" description="Polar residues" evidence="6">
    <location>
        <begin position="278"/>
        <end position="293"/>
    </location>
</feature>
<dbReference type="GO" id="GO:0000978">
    <property type="term" value="F:RNA polymerase II cis-regulatory region sequence-specific DNA binding"/>
    <property type="evidence" value="ECO:0007669"/>
    <property type="project" value="TreeGrafter"/>
</dbReference>
<dbReference type="GO" id="GO:0005634">
    <property type="term" value="C:nucleus"/>
    <property type="evidence" value="ECO:0007669"/>
    <property type="project" value="UniProtKB-UniRule"/>
</dbReference>
<dbReference type="Gene3D" id="1.10.30.10">
    <property type="entry name" value="High mobility group box domain"/>
    <property type="match status" value="1"/>
</dbReference>
<dbReference type="EMBL" id="GDHF01016033">
    <property type="protein sequence ID" value="JAI36281.1"/>
    <property type="molecule type" value="Transcribed_RNA"/>
</dbReference>
<dbReference type="PANTHER" id="PTHR10270:SF317">
    <property type="entry name" value="TRANSCRIPTION FACTOR SOX-15-RELATED"/>
    <property type="match status" value="1"/>
</dbReference>
<reference evidence="8" key="1">
    <citation type="submission" date="2015-06" db="EMBL/GenBank/DDBJ databases">
        <authorList>
            <person name="Hoefler B.C."/>
            <person name="Straight P.D."/>
        </authorList>
    </citation>
    <scope>NUCLEOTIDE SEQUENCE</scope>
</reference>
<feature type="compositionally biased region" description="Basic residues" evidence="6">
    <location>
        <begin position="261"/>
        <end position="270"/>
    </location>
</feature>
<feature type="DNA-binding region" description="HMG box" evidence="5">
    <location>
        <begin position="192"/>
        <end position="260"/>
    </location>
</feature>
<dbReference type="GeneID" id="108965514"/>
<feature type="region of interest" description="Disordered" evidence="6">
    <location>
        <begin position="259"/>
        <end position="312"/>
    </location>
</feature>
<dbReference type="CDD" id="cd22032">
    <property type="entry name" value="HMG-box_SoxF"/>
    <property type="match status" value="1"/>
</dbReference>
<dbReference type="CTD" id="6665"/>
<keyword evidence="3" id="KW-0804">Transcription</keyword>
<feature type="compositionally biased region" description="Polar residues" evidence="6">
    <location>
        <begin position="300"/>
        <end position="312"/>
    </location>
</feature>
<feature type="region of interest" description="Disordered" evidence="6">
    <location>
        <begin position="655"/>
        <end position="685"/>
    </location>
</feature>
<organism evidence="8">
    <name type="scientific">Bactrocera latifrons</name>
    <name type="common">Malaysian fruit fly</name>
    <name type="synonym">Chaetodacus latifrons</name>
    <dbReference type="NCBI Taxonomy" id="174628"/>
    <lineage>
        <taxon>Eukaryota</taxon>
        <taxon>Metazoa</taxon>
        <taxon>Ecdysozoa</taxon>
        <taxon>Arthropoda</taxon>
        <taxon>Hexapoda</taxon>
        <taxon>Insecta</taxon>
        <taxon>Pterygota</taxon>
        <taxon>Neoptera</taxon>
        <taxon>Endopterygota</taxon>
        <taxon>Diptera</taxon>
        <taxon>Brachycera</taxon>
        <taxon>Muscomorpha</taxon>
        <taxon>Tephritoidea</taxon>
        <taxon>Tephritidae</taxon>
        <taxon>Bactrocera</taxon>
        <taxon>Bactrocera</taxon>
    </lineage>
</organism>
<evidence type="ECO:0000313" key="8">
    <source>
        <dbReference type="EMBL" id="JAI36281.1"/>
    </source>
</evidence>
<accession>A0A0K8VBQ8</accession>
<dbReference type="GO" id="GO:0001228">
    <property type="term" value="F:DNA-binding transcription activator activity, RNA polymerase II-specific"/>
    <property type="evidence" value="ECO:0007669"/>
    <property type="project" value="TreeGrafter"/>
</dbReference>
<dbReference type="AlphaFoldDB" id="A0A0K8VBQ8"/>
<dbReference type="OrthoDB" id="6247875at2759"/>
<dbReference type="FunFam" id="1.10.30.10:FF:000008">
    <property type="entry name" value="transcription factor SOX-7"/>
    <property type="match status" value="1"/>
</dbReference>
<keyword evidence="2 5" id="KW-0238">DNA-binding</keyword>
<feature type="compositionally biased region" description="Polar residues" evidence="6">
    <location>
        <begin position="398"/>
        <end position="410"/>
    </location>
</feature>
<proteinExistence type="predicted"/>
<protein>
    <submittedName>
        <fullName evidence="8">Putative transcription factor SOX-15</fullName>
    </submittedName>
</protein>
<dbReference type="SUPFAM" id="SSF47095">
    <property type="entry name" value="HMG-box"/>
    <property type="match status" value="1"/>
</dbReference>
<evidence type="ECO:0000259" key="7">
    <source>
        <dbReference type="PROSITE" id="PS50118"/>
    </source>
</evidence>
<keyword evidence="1" id="KW-0805">Transcription regulation</keyword>
<evidence type="ECO:0000256" key="3">
    <source>
        <dbReference type="ARBA" id="ARBA00023163"/>
    </source>
</evidence>
<feature type="domain" description="HMG box" evidence="7">
    <location>
        <begin position="192"/>
        <end position="260"/>
    </location>
</feature>
<dbReference type="GO" id="GO:0030154">
    <property type="term" value="P:cell differentiation"/>
    <property type="evidence" value="ECO:0007669"/>
    <property type="project" value="TreeGrafter"/>
</dbReference>
<dbReference type="Pfam" id="PF00505">
    <property type="entry name" value="HMG_box"/>
    <property type="match status" value="1"/>
</dbReference>
<dbReference type="PROSITE" id="PS50118">
    <property type="entry name" value="HMG_BOX_2"/>
    <property type="match status" value="1"/>
</dbReference>
<dbReference type="InterPro" id="IPR050140">
    <property type="entry name" value="SRY-related_HMG-box_TF-like"/>
</dbReference>
<dbReference type="PANTHER" id="PTHR10270">
    <property type="entry name" value="SOX TRANSCRIPTION FACTOR"/>
    <property type="match status" value="1"/>
</dbReference>
<feature type="compositionally biased region" description="Basic residues" evidence="6">
    <location>
        <begin position="659"/>
        <end position="673"/>
    </location>
</feature>
<evidence type="ECO:0000256" key="5">
    <source>
        <dbReference type="PROSITE-ProRule" id="PRU00267"/>
    </source>
</evidence>
<evidence type="ECO:0000256" key="4">
    <source>
        <dbReference type="ARBA" id="ARBA00023242"/>
    </source>
</evidence>
<dbReference type="InterPro" id="IPR036910">
    <property type="entry name" value="HMG_box_dom_sf"/>
</dbReference>
<dbReference type="SMART" id="SM00398">
    <property type="entry name" value="HMG"/>
    <property type="match status" value="1"/>
</dbReference>